<feature type="region of interest" description="Disordered" evidence="2">
    <location>
        <begin position="636"/>
        <end position="717"/>
    </location>
</feature>
<dbReference type="AlphaFoldDB" id="A0A6L2N8Z2"/>
<evidence type="ECO:0000313" key="3">
    <source>
        <dbReference type="EMBL" id="GEU82653.1"/>
    </source>
</evidence>
<sequence length="1090" mass="122852">MLTYEAKTGAYYFELDETRFVLDANLLREALEITPIDQAHQFMSHSLGDAIMNFMNELGYTEVIHFVLRMASIQTFLTDKANLRSPTKKKRKDKPHVIPYCQFTKLIICHLERIHNIHQRSASSFHLAEEDFRLGNLKFVSKGEVDEVFGMPIPQELISNNIKNAPYYNAYMEMVTKHDQQVTAKNKGKKKTASSKQPKSKPAIEKSSKPAPAPKPKATKERLSKLVDEPDEEPAHSEPEPKLEHQGEGDEDDMERAIQMSLESFQAQRKGKAIVTKEQAAHSLLALHMPKKKIITDQFIFQRRTLAIDVSSTGPSTQAQDDTSANIICDSPSPANAETGVASEKTNSGDELDQGQAGSDPSRTLESRPPPEQVVMDEDQDGPDPEESRGALAGPDPEPTHDEFMADLYPKVQESLKFLADEHVILEDPISSTETLSSMKNLEDAYAIGDQFINDKPTEDEPEKPNVEAEVVSMVIVPIYQASSSVPLLSTPVPVIDLSHPKPASSIIQAPIFTATTTTTTTTLPPPPQQQSKTDLELAARVTSLEKKLSDLEQKNKTLDNTSQNLGSRVFNLKLRDLPHKIDKVVREFMREDVHVALQDPLQDRFRELAKVDMKEIFHQCMFETGTYKSLPEHYRKRRRDDQDPPPPPPDLDLSKKRRHDTCASGSSQPQAPQSSAWKKSDTRDALPGSSNQQSNPHAEQPVEDIPMPDNANISDSKDTDFAHLLKIKWERSSFTQANFKGQAYEVVKAFYPYVQFQMEECHKMLTDQIDWANPEGNQVRIDIKKPLPLSGPPVPLMVYLIGGLIVRNSTLTDTLLTQAARLPTRHRELPKQLHLTKLGWDAKGFEFKHDYTIIESPRAVVFLVGNNERKIIRFNEIYKFSDGTLTNIMEALEYRIKEYKVNRLNPEGSSETWNALLVVEYEILTTDSFEEPNEHIISTFRDNPLVSIEVLRYDIKKSKCENKGIVSTEMELELEQTQQGSSHEVSNIRAIPKYHSEDGNPARANIKQALGTSKTMNDQAFTIKKSMSMPVQLSQAQDSETPQVDDQRLDLVDDLKEAQVHISSSITSQEPKITTSMYKISHEESKTTS</sequence>
<feature type="coiled-coil region" evidence="1">
    <location>
        <begin position="535"/>
        <end position="569"/>
    </location>
</feature>
<proteinExistence type="predicted"/>
<feature type="region of interest" description="Disordered" evidence="2">
    <location>
        <begin position="179"/>
        <end position="253"/>
    </location>
</feature>
<organism evidence="3">
    <name type="scientific">Tanacetum cinerariifolium</name>
    <name type="common">Dalmatian daisy</name>
    <name type="synonym">Chrysanthemum cinerariifolium</name>
    <dbReference type="NCBI Taxonomy" id="118510"/>
    <lineage>
        <taxon>Eukaryota</taxon>
        <taxon>Viridiplantae</taxon>
        <taxon>Streptophyta</taxon>
        <taxon>Embryophyta</taxon>
        <taxon>Tracheophyta</taxon>
        <taxon>Spermatophyta</taxon>
        <taxon>Magnoliopsida</taxon>
        <taxon>eudicotyledons</taxon>
        <taxon>Gunneridae</taxon>
        <taxon>Pentapetalae</taxon>
        <taxon>asterids</taxon>
        <taxon>campanulids</taxon>
        <taxon>Asterales</taxon>
        <taxon>Asteraceae</taxon>
        <taxon>Asteroideae</taxon>
        <taxon>Anthemideae</taxon>
        <taxon>Anthemidinae</taxon>
        <taxon>Tanacetum</taxon>
    </lineage>
</organism>
<feature type="compositionally biased region" description="Basic and acidic residues" evidence="2">
    <location>
        <begin position="218"/>
        <end position="248"/>
    </location>
</feature>
<gene>
    <name evidence="3" type="ORF">Tci_054631</name>
</gene>
<feature type="compositionally biased region" description="Low complexity" evidence="2">
    <location>
        <begin position="664"/>
        <end position="677"/>
    </location>
</feature>
<reference evidence="3" key="1">
    <citation type="journal article" date="2019" name="Sci. Rep.">
        <title>Draft genome of Tanacetum cinerariifolium, the natural source of mosquito coil.</title>
        <authorList>
            <person name="Yamashiro T."/>
            <person name="Shiraishi A."/>
            <person name="Satake H."/>
            <person name="Nakayama K."/>
        </authorList>
    </citation>
    <scope>NUCLEOTIDE SEQUENCE</scope>
</reference>
<name>A0A6L2N8Z2_TANCI</name>
<protein>
    <recommendedName>
        <fullName evidence="4">Histone deacetylase 14</fullName>
    </recommendedName>
</protein>
<accession>A0A6L2N8Z2</accession>
<keyword evidence="1" id="KW-0175">Coiled coil</keyword>
<feature type="region of interest" description="Disordered" evidence="2">
    <location>
        <begin position="312"/>
        <end position="403"/>
    </location>
</feature>
<feature type="compositionally biased region" description="Acidic residues" evidence="2">
    <location>
        <begin position="375"/>
        <end position="385"/>
    </location>
</feature>
<feature type="compositionally biased region" description="Polar residues" evidence="2">
    <location>
        <begin position="689"/>
        <end position="698"/>
    </location>
</feature>
<feature type="compositionally biased region" description="Polar residues" evidence="2">
    <location>
        <begin position="312"/>
        <end position="326"/>
    </location>
</feature>
<evidence type="ECO:0008006" key="4">
    <source>
        <dbReference type="Google" id="ProtNLM"/>
    </source>
</evidence>
<dbReference type="EMBL" id="BKCJ010008522">
    <property type="protein sequence ID" value="GEU82653.1"/>
    <property type="molecule type" value="Genomic_DNA"/>
</dbReference>
<evidence type="ECO:0000256" key="1">
    <source>
        <dbReference type="SAM" id="Coils"/>
    </source>
</evidence>
<dbReference type="PROSITE" id="PS50330">
    <property type="entry name" value="UIM"/>
    <property type="match status" value="1"/>
</dbReference>
<evidence type="ECO:0000256" key="2">
    <source>
        <dbReference type="SAM" id="MobiDB-lite"/>
    </source>
</evidence>
<dbReference type="InterPro" id="IPR003903">
    <property type="entry name" value="UIM_dom"/>
</dbReference>
<comment type="caution">
    <text evidence="3">The sequence shown here is derived from an EMBL/GenBank/DDBJ whole genome shotgun (WGS) entry which is preliminary data.</text>
</comment>